<dbReference type="AlphaFoldDB" id="A0A2R5EVN0"/>
<dbReference type="EMBL" id="BDQX01000350">
    <property type="protein sequence ID" value="GBG10730.1"/>
    <property type="molecule type" value="Genomic_DNA"/>
</dbReference>
<organism evidence="1 2">
    <name type="scientific">Paenibacillus agaridevorans</name>
    <dbReference type="NCBI Taxonomy" id="171404"/>
    <lineage>
        <taxon>Bacteria</taxon>
        <taxon>Bacillati</taxon>
        <taxon>Bacillota</taxon>
        <taxon>Bacilli</taxon>
        <taxon>Bacillales</taxon>
        <taxon>Paenibacillaceae</taxon>
        <taxon>Paenibacillus</taxon>
    </lineage>
</organism>
<proteinExistence type="predicted"/>
<accession>A0A2R5EVN0</accession>
<reference evidence="1 2" key="1">
    <citation type="submission" date="2017-08" db="EMBL/GenBank/DDBJ databases">
        <title>Substantial Increase in Enzyme Production by Combined Drug-Resistance Mutations in Paenibacillus agaridevorans.</title>
        <authorList>
            <person name="Tanaka Y."/>
            <person name="Funane K."/>
            <person name="Hosaka T."/>
            <person name="Shiwa Y."/>
            <person name="Fujita N."/>
            <person name="Miyazaki T."/>
            <person name="Yoshikawa H."/>
            <person name="Murakami K."/>
            <person name="Kasahara K."/>
            <person name="Inaoka T."/>
            <person name="Hiraga Y."/>
            <person name="Ochi K."/>
        </authorList>
    </citation>
    <scope>NUCLEOTIDE SEQUENCE [LARGE SCALE GENOMIC DNA]</scope>
    <source>
        <strain evidence="1 2">T-3040</strain>
    </source>
</reference>
<keyword evidence="2" id="KW-1185">Reference proteome</keyword>
<dbReference type="Proteomes" id="UP000245202">
    <property type="component" value="Unassembled WGS sequence"/>
</dbReference>
<sequence>YIAAGWRREADYSGEIHYIMPG</sequence>
<comment type="caution">
    <text evidence="1">The sequence shown here is derived from an EMBL/GenBank/DDBJ whole genome shotgun (WGS) entry which is preliminary data.</text>
</comment>
<evidence type="ECO:0000313" key="2">
    <source>
        <dbReference type="Proteomes" id="UP000245202"/>
    </source>
</evidence>
<gene>
    <name evidence="1" type="ORF">PAT3040_05488</name>
</gene>
<feature type="non-terminal residue" evidence="1">
    <location>
        <position position="1"/>
    </location>
</feature>
<protein>
    <submittedName>
        <fullName evidence="1">Uncharacterized protein</fullName>
    </submittedName>
</protein>
<name>A0A2R5EVN0_9BACL</name>
<evidence type="ECO:0000313" key="1">
    <source>
        <dbReference type="EMBL" id="GBG10730.1"/>
    </source>
</evidence>